<dbReference type="RefSeq" id="WP_217452126.1">
    <property type="nucleotide sequence ID" value="NZ_JABFCR010000026.1"/>
</dbReference>
<accession>A0ABX1W5W4</accession>
<sequence length="318" mass="35786">MPWYVNSDSVQLNYVKRKAQMANDANLKLTGIQLKEVKIKSNKIIPGTFNRNGPGKADLIFDQQDIKESAVMNLYQLIKQKLPGLKVVYQEGVPTLKLNNYLVVIEIDGGGLPIRMDKPYTTEQLIDELNQFPIISFIGMEVMYNRKYMYNYAKPPTTKGFRGIEIENSQLLFQGLPGLPNLAPPPPEVFYKVGYEPGTEHRVNVLTNASREIAVISITTANHNGYYKNESPDVVTYRPLPILYPQQFYSPKYNVAPGAVIEPDYRATLHWEPNISTDQNGKAKVSFYTSDIAGKYTVTVSGIDVTGWIGDGQIKINK</sequence>
<reference evidence="1 2" key="1">
    <citation type="submission" date="2020-05" db="EMBL/GenBank/DDBJ databases">
        <authorList>
            <person name="Khan S.A."/>
            <person name="Jeon C.O."/>
            <person name="Chun B.H."/>
        </authorList>
    </citation>
    <scope>NUCLEOTIDE SEQUENCE [LARGE SCALE GENOMIC DNA]</scope>
    <source>
        <strain evidence="1 2">S1162</strain>
    </source>
</reference>
<comment type="caution">
    <text evidence="1">The sequence shown here is derived from an EMBL/GenBank/DDBJ whole genome shotgun (WGS) entry which is preliminary data.</text>
</comment>
<dbReference type="Proteomes" id="UP000566071">
    <property type="component" value="Unassembled WGS sequence"/>
</dbReference>
<keyword evidence="2" id="KW-1185">Reference proteome</keyword>
<name>A0ABX1W5W4_9SPHI</name>
<dbReference type="EMBL" id="JABFCR010000026">
    <property type="protein sequence ID" value="NNU33976.1"/>
    <property type="molecule type" value="Genomic_DNA"/>
</dbReference>
<evidence type="ECO:0000313" key="2">
    <source>
        <dbReference type="Proteomes" id="UP000566071"/>
    </source>
</evidence>
<protein>
    <submittedName>
        <fullName evidence="1">Uncharacterized protein</fullName>
    </submittedName>
</protein>
<gene>
    <name evidence="1" type="ORF">HK413_07075</name>
</gene>
<evidence type="ECO:0000313" key="1">
    <source>
        <dbReference type="EMBL" id="NNU33976.1"/>
    </source>
</evidence>
<proteinExistence type="predicted"/>
<organism evidence="1 2">
    <name type="scientific">Mucilaginibacter humi</name>
    <dbReference type="NCBI Taxonomy" id="2732510"/>
    <lineage>
        <taxon>Bacteria</taxon>
        <taxon>Pseudomonadati</taxon>
        <taxon>Bacteroidota</taxon>
        <taxon>Sphingobacteriia</taxon>
        <taxon>Sphingobacteriales</taxon>
        <taxon>Sphingobacteriaceae</taxon>
        <taxon>Mucilaginibacter</taxon>
    </lineage>
</organism>